<dbReference type="InterPro" id="IPR032495">
    <property type="entry name" value="Phage_TTP_11"/>
</dbReference>
<reference evidence="2" key="1">
    <citation type="submission" date="2011-02" db="EMBL/GenBank/DDBJ databases">
        <title>The complete genome of Planctomyces brasiliensis DSM 5305.</title>
        <authorList>
            <person name="Lucas S."/>
            <person name="Copeland A."/>
            <person name="Lapidus A."/>
            <person name="Bruce D."/>
            <person name="Goodwin L."/>
            <person name="Pitluck S."/>
            <person name="Kyrpides N."/>
            <person name="Mavromatis K."/>
            <person name="Pagani I."/>
            <person name="Ivanova N."/>
            <person name="Ovchinnikova G."/>
            <person name="Lu M."/>
            <person name="Detter J.C."/>
            <person name="Han C."/>
            <person name="Land M."/>
            <person name="Hauser L."/>
            <person name="Markowitz V."/>
            <person name="Cheng J.-F."/>
            <person name="Hugenholtz P."/>
            <person name="Woyke T."/>
            <person name="Wu D."/>
            <person name="Tindall B."/>
            <person name="Pomrenke H.G."/>
            <person name="Brambilla E."/>
            <person name="Klenk H.-P."/>
            <person name="Eisen J.A."/>
        </authorList>
    </citation>
    <scope>NUCLEOTIDE SEQUENCE [LARGE SCALE GENOMIC DNA]</scope>
    <source>
        <strain evidence="2">ATCC 49424 / DSM 5305 / JCM 21570 / NBRC 103401 / IFAM 1448</strain>
    </source>
</reference>
<dbReference type="EMBL" id="CP002546">
    <property type="protein sequence ID" value="ADY59087.1"/>
    <property type="molecule type" value="Genomic_DNA"/>
</dbReference>
<evidence type="ECO:0000313" key="1">
    <source>
        <dbReference type="EMBL" id="ADY59087.1"/>
    </source>
</evidence>
<gene>
    <name evidence="1" type="ordered locus">Plabr_1476</name>
</gene>
<dbReference type="STRING" id="756272.Plabr_1476"/>
<evidence type="ECO:0000313" key="2">
    <source>
        <dbReference type="Proteomes" id="UP000006860"/>
    </source>
</evidence>
<proteinExistence type="predicted"/>
<dbReference type="Proteomes" id="UP000006860">
    <property type="component" value="Chromosome"/>
</dbReference>
<dbReference type="Gene3D" id="4.10.410.40">
    <property type="match status" value="1"/>
</dbReference>
<name>F0SQQ7_RUBBR</name>
<dbReference type="OrthoDB" id="6039265at2"/>
<dbReference type="RefSeq" id="WP_013627815.1">
    <property type="nucleotide sequence ID" value="NC_015174.1"/>
</dbReference>
<dbReference type="HOGENOM" id="CLU_1863689_0_0_0"/>
<sequence>MATIPGEGTILKVDVSDTLTAIANVINVSGPDSSVPEVENTTISANSKQYRPGKIPEAGTIDCSIYFDPADSGHQALLTLAKTPATVSWQVTWSDGSTLDWEGFLTSISFSGMEDESDLMADFSVRITGQIAFVEAS</sequence>
<accession>F0SQQ7</accession>
<protein>
    <submittedName>
        <fullName evidence="1">Uncharacterized protein</fullName>
    </submittedName>
</protein>
<organism evidence="1 2">
    <name type="scientific">Rubinisphaera brasiliensis (strain ATCC 49424 / DSM 5305 / JCM 21570 / IAM 15109 / NBRC 103401 / IFAM 1448)</name>
    <name type="common">Planctomyces brasiliensis</name>
    <dbReference type="NCBI Taxonomy" id="756272"/>
    <lineage>
        <taxon>Bacteria</taxon>
        <taxon>Pseudomonadati</taxon>
        <taxon>Planctomycetota</taxon>
        <taxon>Planctomycetia</taxon>
        <taxon>Planctomycetales</taxon>
        <taxon>Planctomycetaceae</taxon>
        <taxon>Rubinisphaera</taxon>
    </lineage>
</organism>
<dbReference type="KEGG" id="pbs:Plabr_1476"/>
<dbReference type="eggNOG" id="ENOG5032TZX">
    <property type="taxonomic scope" value="Bacteria"/>
</dbReference>
<dbReference type="AlphaFoldDB" id="F0SQQ7"/>
<keyword evidence="2" id="KW-1185">Reference proteome</keyword>
<dbReference type="Pfam" id="PF16460">
    <property type="entry name" value="Phage_TTP_11"/>
    <property type="match status" value="1"/>
</dbReference>